<accession>A0A8H6YDG1</accession>
<name>A0A8H6YDG1_9AGAR</name>
<proteinExistence type="predicted"/>
<keyword evidence="2" id="KW-0648">Protein biosynthesis</keyword>
<comment type="caution">
    <text evidence="2">The sequence shown here is derived from an EMBL/GenBank/DDBJ whole genome shotgun (WGS) entry which is preliminary data.</text>
</comment>
<dbReference type="OrthoDB" id="549336at2759"/>
<organism evidence="2 3">
    <name type="scientific">Mycena venus</name>
    <dbReference type="NCBI Taxonomy" id="2733690"/>
    <lineage>
        <taxon>Eukaryota</taxon>
        <taxon>Fungi</taxon>
        <taxon>Dikarya</taxon>
        <taxon>Basidiomycota</taxon>
        <taxon>Agaricomycotina</taxon>
        <taxon>Agaricomycetes</taxon>
        <taxon>Agaricomycetidae</taxon>
        <taxon>Agaricales</taxon>
        <taxon>Marasmiineae</taxon>
        <taxon>Mycenaceae</taxon>
        <taxon>Mycena</taxon>
    </lineage>
</organism>
<evidence type="ECO:0000313" key="3">
    <source>
        <dbReference type="Proteomes" id="UP000620124"/>
    </source>
</evidence>
<dbReference type="EMBL" id="JACAZI010000007">
    <property type="protein sequence ID" value="KAF7356316.1"/>
    <property type="molecule type" value="Genomic_DNA"/>
</dbReference>
<keyword evidence="2" id="KW-0396">Initiation factor</keyword>
<dbReference type="Proteomes" id="UP000620124">
    <property type="component" value="Unassembled WGS sequence"/>
</dbReference>
<dbReference type="GO" id="GO:0003743">
    <property type="term" value="F:translation initiation factor activity"/>
    <property type="evidence" value="ECO:0007669"/>
    <property type="project" value="UniProtKB-KW"/>
</dbReference>
<keyword evidence="1" id="KW-0472">Membrane</keyword>
<keyword evidence="3" id="KW-1185">Reference proteome</keyword>
<evidence type="ECO:0000313" key="2">
    <source>
        <dbReference type="EMBL" id="KAF7356316.1"/>
    </source>
</evidence>
<sequence length="493" mass="55416">MLTMLTTRRQRAVATGCSLFLIFLIWQFVSLNEYPISVASVKLWPSSTKCSATMPLEELEENLIVPQKRYRAAVASSFGFHFDVYLAVVWTLERVMGRSPTGGVVEVYAPAKFGWQFQTIVDTLGLYHGEAKQSKDLVEAINANKGDGGIDLVVLGTCEFDLRKKWSEELLAAWDARDAEHKFKVVCIVHNVRDSTWQQSIPQWSQRNAIRILPIAEHVAAAFKKTFLINADSPNATIRSIGYEDIPVDVHVPVLDVPLAVERSPSRILSNAVIQGSFSTVRRDYLAIFSDLKDSLARDPKVWGYLPLGTEKNASYAVDTTLPDPPFHLHLIGSGSLRIPQELKNVVAVHTKLSYPDFYQLMGSMDICVPGFASGNWYYDAQASSTFAMAVECDVPILVTQRIRNSYTYVDDDKAVVTRPAAMREVEALHALRTRDASDFLDRTGIPWDSYTARAVVDMLRLGWTRDKGEARAVKEKIWRANERVVQRILRDL</sequence>
<gene>
    <name evidence="2" type="ORF">MVEN_00963900</name>
</gene>
<keyword evidence="1" id="KW-0812">Transmembrane</keyword>
<evidence type="ECO:0000256" key="1">
    <source>
        <dbReference type="SAM" id="Phobius"/>
    </source>
</evidence>
<dbReference type="AlphaFoldDB" id="A0A8H6YDG1"/>
<keyword evidence="1" id="KW-1133">Transmembrane helix</keyword>
<feature type="transmembrane region" description="Helical" evidence="1">
    <location>
        <begin position="12"/>
        <end position="29"/>
    </location>
</feature>
<protein>
    <submittedName>
        <fullName evidence="2">Putative eukaryotic translation initiation factor 5</fullName>
    </submittedName>
</protein>
<reference evidence="2" key="1">
    <citation type="submission" date="2020-05" db="EMBL/GenBank/DDBJ databases">
        <title>Mycena genomes resolve the evolution of fungal bioluminescence.</title>
        <authorList>
            <person name="Tsai I.J."/>
        </authorList>
    </citation>
    <scope>NUCLEOTIDE SEQUENCE</scope>
    <source>
        <strain evidence="2">CCC161011</strain>
    </source>
</reference>